<proteinExistence type="predicted"/>
<evidence type="ECO:0000256" key="1">
    <source>
        <dbReference type="SAM" id="MobiDB-lite"/>
    </source>
</evidence>
<dbReference type="Proteomes" id="UP000324222">
    <property type="component" value="Unassembled WGS sequence"/>
</dbReference>
<feature type="region of interest" description="Disordered" evidence="1">
    <location>
        <begin position="1"/>
        <end position="20"/>
    </location>
</feature>
<keyword evidence="3" id="KW-1185">Reference proteome</keyword>
<name>A0A5B7FUE2_PORTR</name>
<accession>A0A5B7FUE2</accession>
<organism evidence="2 3">
    <name type="scientific">Portunus trituberculatus</name>
    <name type="common">Swimming crab</name>
    <name type="synonym">Neptunus trituberculatus</name>
    <dbReference type="NCBI Taxonomy" id="210409"/>
    <lineage>
        <taxon>Eukaryota</taxon>
        <taxon>Metazoa</taxon>
        <taxon>Ecdysozoa</taxon>
        <taxon>Arthropoda</taxon>
        <taxon>Crustacea</taxon>
        <taxon>Multicrustacea</taxon>
        <taxon>Malacostraca</taxon>
        <taxon>Eumalacostraca</taxon>
        <taxon>Eucarida</taxon>
        <taxon>Decapoda</taxon>
        <taxon>Pleocyemata</taxon>
        <taxon>Brachyura</taxon>
        <taxon>Eubrachyura</taxon>
        <taxon>Portunoidea</taxon>
        <taxon>Portunidae</taxon>
        <taxon>Portuninae</taxon>
        <taxon>Portunus</taxon>
    </lineage>
</organism>
<protein>
    <submittedName>
        <fullName evidence="2">Uncharacterized protein</fullName>
    </submittedName>
</protein>
<sequence length="137" mass="15811">MHPSEELPEQETAVGGICGGESSSLLIPEDDVSRARLAPGAKETTYWDYSGSERWLPWMGYLIPMWTSRFKKIRPHMMRMFVHDRAETPLPKHPSLDTQPSNTGRPSMVRSLQWVAPLVHWQPMKQPFCLAPHWQPY</sequence>
<dbReference type="AlphaFoldDB" id="A0A5B7FUE2"/>
<reference evidence="2 3" key="1">
    <citation type="submission" date="2019-05" db="EMBL/GenBank/DDBJ databases">
        <title>Another draft genome of Portunus trituberculatus and its Hox gene families provides insights of decapod evolution.</title>
        <authorList>
            <person name="Jeong J.-H."/>
            <person name="Song I."/>
            <person name="Kim S."/>
            <person name="Choi T."/>
            <person name="Kim D."/>
            <person name="Ryu S."/>
            <person name="Kim W."/>
        </authorList>
    </citation>
    <scope>NUCLEOTIDE SEQUENCE [LARGE SCALE GENOMIC DNA]</scope>
    <source>
        <tissue evidence="2">Muscle</tissue>
    </source>
</reference>
<comment type="caution">
    <text evidence="2">The sequence shown here is derived from an EMBL/GenBank/DDBJ whole genome shotgun (WGS) entry which is preliminary data.</text>
</comment>
<dbReference type="EMBL" id="VSRR010008326">
    <property type="protein sequence ID" value="MPC48518.1"/>
    <property type="molecule type" value="Genomic_DNA"/>
</dbReference>
<evidence type="ECO:0000313" key="2">
    <source>
        <dbReference type="EMBL" id="MPC48518.1"/>
    </source>
</evidence>
<gene>
    <name evidence="2" type="ORF">E2C01_042292</name>
</gene>
<evidence type="ECO:0000313" key="3">
    <source>
        <dbReference type="Proteomes" id="UP000324222"/>
    </source>
</evidence>